<gene>
    <name evidence="1" type="ORF">MML48_1g00559</name>
</gene>
<organism evidence="1 2">
    <name type="scientific">Holotrichia oblita</name>
    <name type="common">Chafer beetle</name>
    <dbReference type="NCBI Taxonomy" id="644536"/>
    <lineage>
        <taxon>Eukaryota</taxon>
        <taxon>Metazoa</taxon>
        <taxon>Ecdysozoa</taxon>
        <taxon>Arthropoda</taxon>
        <taxon>Hexapoda</taxon>
        <taxon>Insecta</taxon>
        <taxon>Pterygota</taxon>
        <taxon>Neoptera</taxon>
        <taxon>Endopterygota</taxon>
        <taxon>Coleoptera</taxon>
        <taxon>Polyphaga</taxon>
        <taxon>Scarabaeiformia</taxon>
        <taxon>Scarabaeidae</taxon>
        <taxon>Melolonthinae</taxon>
        <taxon>Holotrichia</taxon>
    </lineage>
</organism>
<name>A0ACB9TSQ0_HOLOL</name>
<dbReference type="Proteomes" id="UP001056778">
    <property type="component" value="Chromosome 1"/>
</dbReference>
<comment type="caution">
    <text evidence="1">The sequence shown here is derived from an EMBL/GenBank/DDBJ whole genome shotgun (WGS) entry which is preliminary data.</text>
</comment>
<keyword evidence="2" id="KW-1185">Reference proteome</keyword>
<proteinExistence type="predicted"/>
<evidence type="ECO:0000313" key="1">
    <source>
        <dbReference type="EMBL" id="KAI4469813.1"/>
    </source>
</evidence>
<protein>
    <submittedName>
        <fullName evidence="1">Ectonucleotide pyrophosphatase/phosphodiesterase</fullName>
    </submittedName>
</protein>
<reference evidence="1" key="1">
    <citation type="submission" date="2022-04" db="EMBL/GenBank/DDBJ databases">
        <title>Chromosome-scale genome assembly of Holotrichia oblita Faldermann.</title>
        <authorList>
            <person name="Rongchong L."/>
        </authorList>
    </citation>
    <scope>NUCLEOTIDE SEQUENCE</scope>
    <source>
        <strain evidence="1">81SQS9</strain>
    </source>
</reference>
<accession>A0ACB9TSQ0</accession>
<sequence length="480" mass="55048">MFILALIHFALIHLACSISRNPILIVVSYDAFRYDYLNYNSTPNLFRLRKEGTFAEYVYNVFPTKTFPNHFTIATGMYTETHGVVGNSMYDPSLKKVIEITDDIFTQNEETVPIWTLNELAGHGRHSGVLMWPGHSSTYKNMKPTYTLSWSADYDMFKRIDKAMEWITNRHKPANLIMLYFEQPDYYSHMYGPDSPQVHDRVVYMDKVAQYLDDELKRHKLQHSATVVHLSDHGMLGVKARDIVNVTRFLEPNTYTICETSPVLHIIPNEGFEDSIYESLKKASAVLNSFDVYKKSELPEHWHFKNNPRTPPILVLAKENYGFQDILEAAYSYNFLFIVTPDSTFGVHGYDPILSEMHPFFMVRGPKIRKNHMIKPFNFVDLYDFFAKVLKLKSVPNNGTRNLSGEIFVTNAFDGITSVVILSIGGVLLSLLLISCAAAITILLIKRQQSVRTTAALNKRFPQTFQQSIEAQHLLEAEEA</sequence>
<evidence type="ECO:0000313" key="2">
    <source>
        <dbReference type="Proteomes" id="UP001056778"/>
    </source>
</evidence>
<dbReference type="EMBL" id="CM043015">
    <property type="protein sequence ID" value="KAI4469813.1"/>
    <property type="molecule type" value="Genomic_DNA"/>
</dbReference>